<dbReference type="Pfam" id="PF01266">
    <property type="entry name" value="DAO"/>
    <property type="match status" value="1"/>
</dbReference>
<dbReference type="HOGENOM" id="CLU_904936_0_0_2"/>
<dbReference type="AlphaFoldDB" id="F4G3G2"/>
<dbReference type="InterPro" id="IPR036188">
    <property type="entry name" value="FAD/NAD-bd_sf"/>
</dbReference>
<sequence>MPPLCGELKEECDSSANEFVKISEELNVSYSWKIILRTPPKGDKVLTPRETKEVEPLLDSESEIVGKALHVNGGDLLLKLSKNVKTANVTGIEVKDNQITSLKTNVGEMRADYYVFSIGRDEGGLFRGRIALDGLKGHVVVAPPLGMKNVLLIEDRLGVEGEGYSLLNGDSYPSNKWEIDRDQVDRTVTIFSKYLKKVINPIEIRVGFRAVSRGNVPILERIYDNAILVTGYRFGWSIAPWLAKRVKDMMRG</sequence>
<keyword evidence="3" id="KW-1185">Reference proteome</keyword>
<dbReference type="eggNOG" id="arCOG00759">
    <property type="taxonomic scope" value="Archaea"/>
</dbReference>
<gene>
    <name evidence="2" type="ordered locus">Mcup_1227</name>
</gene>
<protein>
    <submittedName>
        <fullName evidence="2">FAD dependent oxidoreductase</fullName>
    </submittedName>
</protein>
<dbReference type="Gene3D" id="3.50.50.60">
    <property type="entry name" value="FAD/NAD(P)-binding domain"/>
    <property type="match status" value="1"/>
</dbReference>
<dbReference type="STRING" id="1006006.Mcup_1227"/>
<dbReference type="PATRIC" id="fig|1006006.8.peg.1223"/>
<dbReference type="EMBL" id="CP002656">
    <property type="protein sequence ID" value="AEB95332.1"/>
    <property type="molecule type" value="Genomic_DNA"/>
</dbReference>
<dbReference type="Gene3D" id="3.30.9.10">
    <property type="entry name" value="D-Amino Acid Oxidase, subunit A, domain 2"/>
    <property type="match status" value="1"/>
</dbReference>
<feature type="domain" description="FAD dependent oxidoreductase" evidence="1">
    <location>
        <begin position="43"/>
        <end position="248"/>
    </location>
</feature>
<dbReference type="KEGG" id="mcn:Mcup_1227"/>
<accession>F4G3G2</accession>
<dbReference type="Proteomes" id="UP000007812">
    <property type="component" value="Chromosome"/>
</dbReference>
<proteinExistence type="predicted"/>
<reference evidence="2 3" key="1">
    <citation type="journal article" date="2011" name="J. Bacteriol.">
        <title>Complete genome sequence of Metallosphaera cuprina, a metal sulfide-oxidizing archaeon from a hot spring.</title>
        <authorList>
            <person name="Liu L.J."/>
            <person name="You X.Y."/>
            <person name="Zheng H."/>
            <person name="Wang S."/>
            <person name="Jiang C.Y."/>
            <person name="Liu S.J."/>
        </authorList>
    </citation>
    <scope>NUCLEOTIDE SEQUENCE [LARGE SCALE GENOMIC DNA]</scope>
    <source>
        <strain evidence="2 3">Ar-4</strain>
    </source>
</reference>
<dbReference type="SUPFAM" id="SSF51905">
    <property type="entry name" value="FAD/NAD(P)-binding domain"/>
    <property type="match status" value="1"/>
</dbReference>
<organism evidence="2 3">
    <name type="scientific">Metallosphaera cuprina (strain Ar-4)</name>
    <dbReference type="NCBI Taxonomy" id="1006006"/>
    <lineage>
        <taxon>Archaea</taxon>
        <taxon>Thermoproteota</taxon>
        <taxon>Thermoprotei</taxon>
        <taxon>Sulfolobales</taxon>
        <taxon>Sulfolobaceae</taxon>
        <taxon>Metallosphaera</taxon>
    </lineage>
</organism>
<evidence type="ECO:0000313" key="3">
    <source>
        <dbReference type="Proteomes" id="UP000007812"/>
    </source>
</evidence>
<evidence type="ECO:0000313" key="2">
    <source>
        <dbReference type="EMBL" id="AEB95332.1"/>
    </source>
</evidence>
<name>F4G3G2_METCR</name>
<evidence type="ECO:0000259" key="1">
    <source>
        <dbReference type="Pfam" id="PF01266"/>
    </source>
</evidence>
<dbReference type="InterPro" id="IPR006076">
    <property type="entry name" value="FAD-dep_OxRdtase"/>
</dbReference>